<keyword evidence="2" id="KW-1185">Reference proteome</keyword>
<gene>
    <name evidence="1" type="ORF">SAMN05192553_1182</name>
</gene>
<evidence type="ECO:0000313" key="2">
    <source>
        <dbReference type="Proteomes" id="UP000199403"/>
    </source>
</evidence>
<dbReference type="EMBL" id="FNZH01000018">
    <property type="protein sequence ID" value="SEJ81785.1"/>
    <property type="molecule type" value="Genomic_DNA"/>
</dbReference>
<proteinExistence type="predicted"/>
<dbReference type="STRING" id="1416801.SAMN05192553_1182"/>
<evidence type="ECO:0000313" key="1">
    <source>
        <dbReference type="EMBL" id="SEJ81785.1"/>
    </source>
</evidence>
<dbReference type="AlphaFoldDB" id="A0A1H7C819"/>
<reference evidence="2" key="1">
    <citation type="submission" date="2016-10" db="EMBL/GenBank/DDBJ databases">
        <authorList>
            <person name="Varghese N."/>
            <person name="Submissions S."/>
        </authorList>
    </citation>
    <scope>NUCLEOTIDE SEQUENCE [LARGE SCALE GENOMIC DNA]</scope>
    <source>
        <strain evidence="2">IBRC-M 10761</strain>
    </source>
</reference>
<organism evidence="1 2">
    <name type="scientific">Cyclobacterium xiamenense</name>
    <dbReference type="NCBI Taxonomy" id="1297121"/>
    <lineage>
        <taxon>Bacteria</taxon>
        <taxon>Pseudomonadati</taxon>
        <taxon>Bacteroidota</taxon>
        <taxon>Cytophagia</taxon>
        <taxon>Cytophagales</taxon>
        <taxon>Cyclobacteriaceae</taxon>
        <taxon>Cyclobacterium</taxon>
    </lineage>
</organism>
<sequence>MFVLLGGYDLEMLEIRKLLVAHEGSFLDAGLNWDTAKWDAYRNEPYLSQIHRAFETGRQVFGIELRGEAIEGCGLIDHHNELQHLPSAIEQVASLMSLELDRRQQLVAANDKGYIPAMMEMGATQEEIDEIRRADRIVQGVTEEEEKRAELDIIKGERVDDLLVIGTGLSRFSPISDKLFGKTSQLLIYSDNSLDYYWKGKDLVADHFKEYIDHGKAYEGGGEFGFFGLSKNALPKEEILAIKDKIVSLTTNLS</sequence>
<protein>
    <submittedName>
        <fullName evidence="1">Uncharacterized protein</fullName>
    </submittedName>
</protein>
<accession>A0A1H7C819</accession>
<name>A0A1H7C819_9BACT</name>
<dbReference type="Proteomes" id="UP000199403">
    <property type="component" value="Unassembled WGS sequence"/>
</dbReference>